<gene>
    <name evidence="1" type="ORF">HW452_16590</name>
</gene>
<evidence type="ECO:0000313" key="2">
    <source>
        <dbReference type="Proteomes" id="UP001319846"/>
    </source>
</evidence>
<protein>
    <submittedName>
        <fullName evidence="1">Uncharacterized protein</fullName>
    </submittedName>
</protein>
<proteinExistence type="predicted"/>
<dbReference type="EMBL" id="JABYQT010000017">
    <property type="protein sequence ID" value="MBZ5489139.1"/>
    <property type="molecule type" value="Genomic_DNA"/>
</dbReference>
<name>A0ACC5VZF9_9GAMM</name>
<organism evidence="1 2">
    <name type="scientific">Vreelandella aquamarina</name>
    <dbReference type="NCBI Taxonomy" id="77097"/>
    <lineage>
        <taxon>Bacteria</taxon>
        <taxon>Pseudomonadati</taxon>
        <taxon>Pseudomonadota</taxon>
        <taxon>Gammaproteobacteria</taxon>
        <taxon>Oceanospirillales</taxon>
        <taxon>Halomonadaceae</taxon>
        <taxon>Vreelandella</taxon>
    </lineage>
</organism>
<accession>A0ACC5VZF9</accession>
<keyword evidence="2" id="KW-1185">Reference proteome</keyword>
<comment type="caution">
    <text evidence="1">The sequence shown here is derived from an EMBL/GenBank/DDBJ whole genome shotgun (WGS) entry which is preliminary data.</text>
</comment>
<evidence type="ECO:0000313" key="1">
    <source>
        <dbReference type="EMBL" id="MBZ5489139.1"/>
    </source>
</evidence>
<reference evidence="1" key="1">
    <citation type="submission" date="2020-06" db="EMBL/GenBank/DDBJ databases">
        <title>Whole Genome Sequence of Halomonas aquamarina MB598.</title>
        <authorList>
            <person name="Pervaiz M."/>
            <person name="Fariq A."/>
            <person name="Yasmin A."/>
            <person name="Welch M."/>
        </authorList>
    </citation>
    <scope>NUCLEOTIDE SEQUENCE</scope>
    <source>
        <strain evidence="1">MB598</strain>
    </source>
</reference>
<sequence>MIDWPAHIKPHRMSWGRRFNTRAFTSPLSQSQQITGAPGAYWQCSLEFPSLNREKERALTTFIGRLQGMAGTFRLRPWTRPPGPFAGNAVVDGANQRGAQIATRNWQASKVVLRAGDYITVNNQLLEVLDDVSSNAQGRAVIPVAPWLRVSPTNGEAVNYQQPYAVMRLSEDEQMFDVQALIASGTITAREAF</sequence>
<dbReference type="Proteomes" id="UP001319846">
    <property type="component" value="Unassembled WGS sequence"/>
</dbReference>